<organism evidence="1">
    <name type="scientific">Clastoptera arizonana</name>
    <name type="common">Arizona spittle bug</name>
    <dbReference type="NCBI Taxonomy" id="38151"/>
    <lineage>
        <taxon>Eukaryota</taxon>
        <taxon>Metazoa</taxon>
        <taxon>Ecdysozoa</taxon>
        <taxon>Arthropoda</taxon>
        <taxon>Hexapoda</taxon>
        <taxon>Insecta</taxon>
        <taxon>Pterygota</taxon>
        <taxon>Neoptera</taxon>
        <taxon>Paraneoptera</taxon>
        <taxon>Hemiptera</taxon>
        <taxon>Auchenorrhyncha</taxon>
        <taxon>Cercopoidea</taxon>
        <taxon>Clastopteridae</taxon>
        <taxon>Clastoptera</taxon>
    </lineage>
</organism>
<evidence type="ECO:0000313" key="1">
    <source>
        <dbReference type="EMBL" id="JAS16117.1"/>
    </source>
</evidence>
<dbReference type="AlphaFoldDB" id="A0A1B6CRX5"/>
<sequence>DETMKEEIEKLERVDEEIKGFELGALTQNYDRFLLFKLHETDTIEDEVLDLETQKEIQIIDKVVLEDDILVMDEIPEELNNHNNSKKHEESDLEIEGTIEVVNQIIYSNESYIQEEAIENEVMDFNMQKEIQVIDQIILQNKVLNVQGDGIESEELDFKTDYELYTNTILQDEIADKSQQLFEILDSDSETNFKNKTTFEARTDITIEKYNSETVIKDSSSGILFPDMNNYDFFRSRSIDEGLLRPIQSNNASLDSEWSVEETSGNCSLLNESYSLENMNSLSLEMSMENYAGESLA</sequence>
<name>A0A1B6CRX5_9HEMI</name>
<protein>
    <submittedName>
        <fullName evidence="1">Uncharacterized protein</fullName>
    </submittedName>
</protein>
<feature type="non-terminal residue" evidence="1">
    <location>
        <position position="297"/>
    </location>
</feature>
<feature type="non-terminal residue" evidence="1">
    <location>
        <position position="1"/>
    </location>
</feature>
<gene>
    <name evidence="1" type="ORF">g.25419</name>
</gene>
<reference evidence="1" key="1">
    <citation type="submission" date="2015-12" db="EMBL/GenBank/DDBJ databases">
        <title>De novo transcriptome assembly of four potential Pierce s Disease insect vectors from Arizona vineyards.</title>
        <authorList>
            <person name="Tassone E.E."/>
        </authorList>
    </citation>
    <scope>NUCLEOTIDE SEQUENCE</scope>
</reference>
<proteinExistence type="predicted"/>
<accession>A0A1B6CRX5</accession>
<dbReference type="EMBL" id="GEDC01021181">
    <property type="protein sequence ID" value="JAS16117.1"/>
    <property type="molecule type" value="Transcribed_RNA"/>
</dbReference>